<dbReference type="eggNOG" id="COG0578">
    <property type="taxonomic scope" value="Bacteria"/>
</dbReference>
<keyword evidence="10" id="KW-1185">Reference proteome</keyword>
<comment type="cofactor">
    <cofactor evidence="1">
        <name>FAD</name>
        <dbReference type="ChEBI" id="CHEBI:57692"/>
    </cofactor>
</comment>
<dbReference type="Gene3D" id="3.50.50.60">
    <property type="entry name" value="FAD/NAD(P)-binding domain"/>
    <property type="match status" value="1"/>
</dbReference>
<dbReference type="InterPro" id="IPR006076">
    <property type="entry name" value="FAD-dep_OxRdtase"/>
</dbReference>
<feature type="domain" description="FAD dependent oxidoreductase" evidence="7">
    <location>
        <begin position="17"/>
        <end position="374"/>
    </location>
</feature>
<dbReference type="Gene3D" id="3.30.9.10">
    <property type="entry name" value="D-Amino Acid Oxidase, subunit A, domain 2"/>
    <property type="match status" value="1"/>
</dbReference>
<dbReference type="PANTHER" id="PTHR11985">
    <property type="entry name" value="GLYCEROL-3-PHOSPHATE DEHYDROGENASE"/>
    <property type="match status" value="1"/>
</dbReference>
<dbReference type="InterPro" id="IPR031656">
    <property type="entry name" value="DAO_C"/>
</dbReference>
<dbReference type="GO" id="GO:0046168">
    <property type="term" value="P:glycerol-3-phosphate catabolic process"/>
    <property type="evidence" value="ECO:0007669"/>
    <property type="project" value="TreeGrafter"/>
</dbReference>
<keyword evidence="3" id="KW-0285">Flavoprotein</keyword>
<dbReference type="GO" id="GO:0004368">
    <property type="term" value="F:glycerol-3-phosphate dehydrogenase (quinone) activity"/>
    <property type="evidence" value="ECO:0007669"/>
    <property type="project" value="InterPro"/>
</dbReference>
<dbReference type="InterPro" id="IPR000447">
    <property type="entry name" value="G3P_DH_FAD-dep"/>
</dbReference>
<sequence length="519" mass="57470">MDREALIEQLDAVATWDVLVIGGGATGLGVGLDAAARGYQAVVLEQGDFAQATSSRSTKLIHGGVRYLQQGNVALVMEALHERGRLLHNAPHLVYNQAFVVPDYKWWERPFYGVGLKLYDMLAGKLGFGRSRMLSRSQTLEYIPQLRQDGLRGGVIYHDGQFDDTRLAVTLAQTMVDQGGCALNHVQVTEVCKDAEGVVQGVVCQDRISGREYRLNAKVVVNAAGIFVDEIRRMDVPDCTPLIAPSQGVHLVLDNRFDPGETAIMVPHTDDGRIIFMVPWHGRVLVGTTETSLESVALEPRPLPEEIEFLLSHASRYLDQPVHREDILSVFAGIRPLIAGEEAAKTSSLSRGHHLTVSHSGLVTIGGGKWTTYRKMAEDTVDTAAQFAGLEERPCPTQHMRLHGWTAEADSNDFLSLYGTDRAAIESLMRTDPDLADRIHPRLPYRKAEVVWGTRQESARTVADILAHRTRALLLDARASMEAAPEVARLMARELSRDEEWQAAEIARYCDKAAFFYPE</sequence>
<accession>C8X5L4</accession>
<evidence type="ECO:0000256" key="3">
    <source>
        <dbReference type="ARBA" id="ARBA00022630"/>
    </source>
</evidence>
<dbReference type="Pfam" id="PF01266">
    <property type="entry name" value="DAO"/>
    <property type="match status" value="1"/>
</dbReference>
<dbReference type="Proteomes" id="UP000001052">
    <property type="component" value="Chromosome"/>
</dbReference>
<dbReference type="Gene3D" id="1.10.8.870">
    <property type="entry name" value="Alpha-glycerophosphate oxidase, cap domain"/>
    <property type="match status" value="1"/>
</dbReference>
<evidence type="ECO:0000256" key="4">
    <source>
        <dbReference type="ARBA" id="ARBA00022798"/>
    </source>
</evidence>
<evidence type="ECO:0000256" key="1">
    <source>
        <dbReference type="ARBA" id="ARBA00001974"/>
    </source>
</evidence>
<dbReference type="EMBL" id="CP001734">
    <property type="protein sequence ID" value="ACV69711.1"/>
    <property type="molecule type" value="Genomic_DNA"/>
</dbReference>
<dbReference type="STRING" id="485915.Dret_2429"/>
<dbReference type="GO" id="GO:0006071">
    <property type="term" value="P:glycerol metabolic process"/>
    <property type="evidence" value="ECO:0007669"/>
    <property type="project" value="UniProtKB-KW"/>
</dbReference>
<proteinExistence type="inferred from homology"/>
<protein>
    <submittedName>
        <fullName evidence="9">FAD dependent oxidoreductase</fullName>
    </submittedName>
</protein>
<dbReference type="InterPro" id="IPR036188">
    <property type="entry name" value="FAD/NAD-bd_sf"/>
</dbReference>
<dbReference type="KEGG" id="drt:Dret_2429"/>
<dbReference type="PROSITE" id="PS00978">
    <property type="entry name" value="FAD_G3PDH_2"/>
    <property type="match status" value="1"/>
</dbReference>
<dbReference type="PRINTS" id="PR01001">
    <property type="entry name" value="FADG3PDH"/>
</dbReference>
<evidence type="ECO:0000313" key="10">
    <source>
        <dbReference type="Proteomes" id="UP000001052"/>
    </source>
</evidence>
<evidence type="ECO:0000259" key="8">
    <source>
        <dbReference type="Pfam" id="PF16901"/>
    </source>
</evidence>
<organism evidence="9 10">
    <name type="scientific">Desulfohalobium retbaense (strain ATCC 49708 / DSM 5692 / JCM 16813 / HR100)</name>
    <dbReference type="NCBI Taxonomy" id="485915"/>
    <lineage>
        <taxon>Bacteria</taxon>
        <taxon>Pseudomonadati</taxon>
        <taxon>Thermodesulfobacteriota</taxon>
        <taxon>Desulfovibrionia</taxon>
        <taxon>Desulfovibrionales</taxon>
        <taxon>Desulfohalobiaceae</taxon>
        <taxon>Desulfohalobium</taxon>
    </lineage>
</organism>
<keyword evidence="4" id="KW-0319">Glycerol metabolism</keyword>
<dbReference type="Pfam" id="PF16901">
    <property type="entry name" value="DAO_C"/>
    <property type="match status" value="1"/>
</dbReference>
<keyword evidence="5" id="KW-0274">FAD</keyword>
<name>C8X5L4_DESRD</name>
<gene>
    <name evidence="9" type="ordered locus">Dret_2429</name>
</gene>
<evidence type="ECO:0000313" key="9">
    <source>
        <dbReference type="EMBL" id="ACV69711.1"/>
    </source>
</evidence>
<dbReference type="SUPFAM" id="SSF51905">
    <property type="entry name" value="FAD/NAD(P)-binding domain"/>
    <property type="match status" value="1"/>
</dbReference>
<dbReference type="HOGENOM" id="CLU_015740_4_1_7"/>
<reference evidence="9 10" key="2">
    <citation type="journal article" date="2010" name="Stand. Genomic Sci.">
        <title>Complete genome sequence of Desulfohalobium retbaense type strain (HR(100)).</title>
        <authorList>
            <person name="Spring S."/>
            <person name="Nolan M."/>
            <person name="Lapidus A."/>
            <person name="Glavina Del Rio T."/>
            <person name="Copeland A."/>
            <person name="Tice H."/>
            <person name="Cheng J.F."/>
            <person name="Lucas S."/>
            <person name="Land M."/>
            <person name="Chen F."/>
            <person name="Bruce D."/>
            <person name="Goodwin L."/>
            <person name="Pitluck S."/>
            <person name="Ivanova N."/>
            <person name="Mavromatis K."/>
            <person name="Mikhailova N."/>
            <person name="Pati A."/>
            <person name="Chen A."/>
            <person name="Palaniappan K."/>
            <person name="Hauser L."/>
            <person name="Chang Y.J."/>
            <person name="Jeffries C.D."/>
            <person name="Munk C."/>
            <person name="Kiss H."/>
            <person name="Chain P."/>
            <person name="Han C."/>
            <person name="Brettin T."/>
            <person name="Detter J.C."/>
            <person name="Schuler E."/>
            <person name="Goker M."/>
            <person name="Rohde M."/>
            <person name="Bristow J."/>
            <person name="Eisen J.A."/>
            <person name="Markowitz V."/>
            <person name="Hugenholtz P."/>
            <person name="Kyrpides N.C."/>
            <person name="Klenk H.P."/>
        </authorList>
    </citation>
    <scope>NUCLEOTIDE SEQUENCE [LARGE SCALE GENOMIC DNA]</scope>
    <source>
        <strain evidence="9 10">DSM 5692</strain>
    </source>
</reference>
<comment type="similarity">
    <text evidence="2">Belongs to the FAD-dependent glycerol-3-phosphate dehydrogenase family.</text>
</comment>
<feature type="domain" description="Alpha-glycerophosphate oxidase C-terminal" evidence="8">
    <location>
        <begin position="380"/>
        <end position="500"/>
    </location>
</feature>
<evidence type="ECO:0000256" key="5">
    <source>
        <dbReference type="ARBA" id="ARBA00022827"/>
    </source>
</evidence>
<dbReference type="AlphaFoldDB" id="C8X5L4"/>
<reference evidence="10" key="1">
    <citation type="submission" date="2009-09" db="EMBL/GenBank/DDBJ databases">
        <title>The complete chromosome of Desulfohalobium retbaense DSM 5692.</title>
        <authorList>
            <consortium name="US DOE Joint Genome Institute (JGI-PGF)"/>
            <person name="Lucas S."/>
            <person name="Copeland A."/>
            <person name="Lapidus A."/>
            <person name="Glavina del Rio T."/>
            <person name="Dalin E."/>
            <person name="Tice H."/>
            <person name="Bruce D."/>
            <person name="Goodwin L."/>
            <person name="Pitluck S."/>
            <person name="Kyrpides N."/>
            <person name="Mavromatis K."/>
            <person name="Ivanova N."/>
            <person name="Mikhailova N."/>
            <person name="Munk A.C."/>
            <person name="Brettin T."/>
            <person name="Detter J.C."/>
            <person name="Han C."/>
            <person name="Tapia R."/>
            <person name="Larimer F."/>
            <person name="Land M."/>
            <person name="Hauser L."/>
            <person name="Markowitz V."/>
            <person name="Cheng J.-F."/>
            <person name="Hugenholtz P."/>
            <person name="Woyke T."/>
            <person name="Wu D."/>
            <person name="Spring S."/>
            <person name="Klenk H.-P."/>
            <person name="Eisen J.A."/>
        </authorList>
    </citation>
    <scope>NUCLEOTIDE SEQUENCE [LARGE SCALE GENOMIC DNA]</scope>
    <source>
        <strain evidence="10">DSM 5692</strain>
    </source>
</reference>
<dbReference type="InterPro" id="IPR038299">
    <property type="entry name" value="DAO_C_sf"/>
</dbReference>
<dbReference type="PANTHER" id="PTHR11985:SF35">
    <property type="entry name" value="ANAEROBIC GLYCEROL-3-PHOSPHATE DEHYDROGENASE SUBUNIT A"/>
    <property type="match status" value="1"/>
</dbReference>
<dbReference type="RefSeq" id="WP_015752845.1">
    <property type="nucleotide sequence ID" value="NC_013223.1"/>
</dbReference>
<evidence type="ECO:0000259" key="7">
    <source>
        <dbReference type="Pfam" id="PF01266"/>
    </source>
</evidence>
<dbReference type="OrthoDB" id="9766796at2"/>
<evidence type="ECO:0000256" key="6">
    <source>
        <dbReference type="ARBA" id="ARBA00023002"/>
    </source>
</evidence>
<keyword evidence="6" id="KW-0560">Oxidoreductase</keyword>
<evidence type="ECO:0000256" key="2">
    <source>
        <dbReference type="ARBA" id="ARBA00007330"/>
    </source>
</evidence>